<keyword evidence="5" id="KW-0827">Tyrosine biosynthesis</keyword>
<name>A4XMY3_CALS8</name>
<dbReference type="STRING" id="351627.Csac_2699"/>
<sequence>MLNQLERVYEKMRNKILVVGLGLIGGSLAKAFHKCGFEVHAHDINQNSVEKAIEEGIVKEKIEDLEDVEDEYAFSFICVPVLESIGILEKLSSKIKKGIITDVGSTKAQICEFALKNRISNFIGGHPMAGTEKIGYEYSFDTLFKGAYYFITPLDINEKTNVQKLKDLLNIIGCRVEEIDYSLHDTITGVISHLPHIVSAALVNMLNENSIFCKFAGGGFKDITRISSSSPKMWADISFSNKKVLLELIDKYIDLLINFKSNLESDNYNDIYSYFERAKSIRDKIVSDSK</sequence>
<dbReference type="Gene3D" id="1.10.3660.10">
    <property type="entry name" value="6-phosphogluconate dehydrogenase C-terminal like domain"/>
    <property type="match status" value="1"/>
</dbReference>
<evidence type="ECO:0000259" key="11">
    <source>
        <dbReference type="PROSITE" id="PS51176"/>
    </source>
</evidence>
<comment type="pathway">
    <text evidence="1">Amino-acid biosynthesis; L-tyrosine biosynthesis; (4-hydroxyphenyl)pyruvate from prephenate (NAD(+) route): step 1/1.</text>
</comment>
<dbReference type="SUPFAM" id="SSF51735">
    <property type="entry name" value="NAD(P)-binding Rossmann-fold domains"/>
    <property type="match status" value="1"/>
</dbReference>
<dbReference type="PANTHER" id="PTHR21363">
    <property type="entry name" value="PREPHENATE DEHYDROGENASE"/>
    <property type="match status" value="1"/>
</dbReference>
<evidence type="ECO:0000256" key="2">
    <source>
        <dbReference type="ARBA" id="ARBA00007964"/>
    </source>
</evidence>
<evidence type="ECO:0000256" key="4">
    <source>
        <dbReference type="ARBA" id="ARBA00016891"/>
    </source>
</evidence>
<keyword evidence="9" id="KW-0057">Aromatic amino acid biosynthesis</keyword>
<keyword evidence="8" id="KW-0520">NAD</keyword>
<dbReference type="FunFam" id="1.10.3660.10:FF:000003">
    <property type="entry name" value="Prephenate dehydrogenase"/>
    <property type="match status" value="1"/>
</dbReference>
<dbReference type="AlphaFoldDB" id="A4XMY3"/>
<dbReference type="KEGG" id="csc:Csac_2699"/>
<dbReference type="EC" id="1.3.1.12" evidence="3"/>
<dbReference type="FunFam" id="3.40.50.720:FF:000208">
    <property type="entry name" value="Prephenate dehydrogenase"/>
    <property type="match status" value="1"/>
</dbReference>
<keyword evidence="6" id="KW-0028">Amino-acid biosynthesis</keyword>
<dbReference type="InterPro" id="IPR046825">
    <property type="entry name" value="PDH_C"/>
</dbReference>
<evidence type="ECO:0000256" key="6">
    <source>
        <dbReference type="ARBA" id="ARBA00022605"/>
    </source>
</evidence>
<comment type="similarity">
    <text evidence="2">Belongs to the prephenate/arogenate dehydrogenase family.</text>
</comment>
<evidence type="ECO:0000256" key="3">
    <source>
        <dbReference type="ARBA" id="ARBA00012068"/>
    </source>
</evidence>
<evidence type="ECO:0000256" key="5">
    <source>
        <dbReference type="ARBA" id="ARBA00022498"/>
    </source>
</evidence>
<evidence type="ECO:0000313" key="12">
    <source>
        <dbReference type="EMBL" id="ABP68268.1"/>
    </source>
</evidence>
<dbReference type="Gene3D" id="3.40.50.720">
    <property type="entry name" value="NAD(P)-binding Rossmann-like Domain"/>
    <property type="match status" value="1"/>
</dbReference>
<dbReference type="Proteomes" id="UP000000256">
    <property type="component" value="Chromosome"/>
</dbReference>
<protein>
    <recommendedName>
        <fullName evidence="4">Prephenate dehydrogenase</fullName>
        <ecNumber evidence="3">1.3.1.12</ecNumber>
    </recommendedName>
</protein>
<evidence type="ECO:0000256" key="1">
    <source>
        <dbReference type="ARBA" id="ARBA00005067"/>
    </source>
</evidence>
<evidence type="ECO:0000256" key="10">
    <source>
        <dbReference type="ARBA" id="ARBA00049260"/>
    </source>
</evidence>
<dbReference type="Pfam" id="PF20463">
    <property type="entry name" value="PDH_C"/>
    <property type="match status" value="1"/>
</dbReference>
<organism evidence="12 13">
    <name type="scientific">Caldicellulosiruptor saccharolyticus (strain ATCC 43494 / DSM 8903 / Tp8T 6331)</name>
    <dbReference type="NCBI Taxonomy" id="351627"/>
    <lineage>
        <taxon>Bacteria</taxon>
        <taxon>Bacillati</taxon>
        <taxon>Bacillota</taxon>
        <taxon>Bacillota incertae sedis</taxon>
        <taxon>Caldicellulosiruptorales</taxon>
        <taxon>Caldicellulosiruptoraceae</taxon>
        <taxon>Caldicellulosiruptor</taxon>
    </lineage>
</organism>
<dbReference type="GO" id="GO:0070403">
    <property type="term" value="F:NAD+ binding"/>
    <property type="evidence" value="ECO:0007669"/>
    <property type="project" value="InterPro"/>
</dbReference>
<evidence type="ECO:0000256" key="8">
    <source>
        <dbReference type="ARBA" id="ARBA00023027"/>
    </source>
</evidence>
<dbReference type="InterPro" id="IPR046826">
    <property type="entry name" value="PDH_N"/>
</dbReference>
<comment type="catalytic activity">
    <reaction evidence="10">
        <text>prephenate + NAD(+) = 3-(4-hydroxyphenyl)pyruvate + CO2 + NADH</text>
        <dbReference type="Rhea" id="RHEA:13869"/>
        <dbReference type="ChEBI" id="CHEBI:16526"/>
        <dbReference type="ChEBI" id="CHEBI:29934"/>
        <dbReference type="ChEBI" id="CHEBI:36242"/>
        <dbReference type="ChEBI" id="CHEBI:57540"/>
        <dbReference type="ChEBI" id="CHEBI:57945"/>
        <dbReference type="EC" id="1.3.1.12"/>
    </reaction>
</comment>
<dbReference type="Pfam" id="PF02153">
    <property type="entry name" value="PDH_N"/>
    <property type="match status" value="1"/>
</dbReference>
<reference evidence="12 13" key="1">
    <citation type="journal article" date="2008" name="Appl. Environ. Microbiol.">
        <title>Hydrogenomics of the extremely thermophilic bacterium Caldicellulosiruptor saccharolyticus.</title>
        <authorList>
            <person name="van de Werken H.J."/>
            <person name="Verhaart M.R."/>
            <person name="VanFossen A.L."/>
            <person name="Willquist K."/>
            <person name="Lewis D.L."/>
            <person name="Nichols J.D."/>
            <person name="Goorissen H.P."/>
            <person name="Mongodin E.F."/>
            <person name="Nelson K.E."/>
            <person name="van Niel E.W."/>
            <person name="Stams A.J."/>
            <person name="Ward D.E."/>
            <person name="de Vos W.M."/>
            <person name="van der Oost J."/>
            <person name="Kelly R.M."/>
            <person name="Kengen S.W."/>
        </authorList>
    </citation>
    <scope>NUCLEOTIDE SEQUENCE [LARGE SCALE GENOMIC DNA]</scope>
    <source>
        <strain evidence="13">ATCC 43494 / DSM 8903 / Tp8T 6331</strain>
    </source>
</reference>
<dbReference type="InterPro" id="IPR036291">
    <property type="entry name" value="NAD(P)-bd_dom_sf"/>
</dbReference>
<keyword evidence="7" id="KW-0560">Oxidoreductase</keyword>
<dbReference type="HOGENOM" id="CLU_055968_2_0_9"/>
<dbReference type="EMBL" id="CP000679">
    <property type="protein sequence ID" value="ABP68268.1"/>
    <property type="molecule type" value="Genomic_DNA"/>
</dbReference>
<dbReference type="PANTHER" id="PTHR21363:SF0">
    <property type="entry name" value="PREPHENATE DEHYDROGENASE [NADP(+)]"/>
    <property type="match status" value="1"/>
</dbReference>
<evidence type="ECO:0000256" key="9">
    <source>
        <dbReference type="ARBA" id="ARBA00023141"/>
    </source>
</evidence>
<dbReference type="GO" id="GO:0006571">
    <property type="term" value="P:tyrosine biosynthetic process"/>
    <property type="evidence" value="ECO:0007669"/>
    <property type="project" value="UniProtKB-KW"/>
</dbReference>
<dbReference type="InterPro" id="IPR050812">
    <property type="entry name" value="Preph/Arog_dehydrog"/>
</dbReference>
<keyword evidence="13" id="KW-1185">Reference proteome</keyword>
<dbReference type="GO" id="GO:0008977">
    <property type="term" value="F:prephenate dehydrogenase (NAD+) activity"/>
    <property type="evidence" value="ECO:0007669"/>
    <property type="project" value="UniProtKB-EC"/>
</dbReference>
<accession>A4XMY3</accession>
<evidence type="ECO:0000256" key="7">
    <source>
        <dbReference type="ARBA" id="ARBA00023002"/>
    </source>
</evidence>
<dbReference type="InterPro" id="IPR008927">
    <property type="entry name" value="6-PGluconate_DH-like_C_sf"/>
</dbReference>
<dbReference type="GO" id="GO:0004665">
    <property type="term" value="F:prephenate dehydrogenase (NADP+) activity"/>
    <property type="evidence" value="ECO:0007669"/>
    <property type="project" value="InterPro"/>
</dbReference>
<feature type="domain" description="Prephenate/arogenate dehydrogenase" evidence="11">
    <location>
        <begin position="14"/>
        <end position="290"/>
    </location>
</feature>
<evidence type="ECO:0000313" key="13">
    <source>
        <dbReference type="Proteomes" id="UP000000256"/>
    </source>
</evidence>
<dbReference type="SUPFAM" id="SSF48179">
    <property type="entry name" value="6-phosphogluconate dehydrogenase C-terminal domain-like"/>
    <property type="match status" value="1"/>
</dbReference>
<gene>
    <name evidence="12" type="ordered locus">Csac_2699</name>
</gene>
<dbReference type="InterPro" id="IPR003099">
    <property type="entry name" value="Prephen_DH"/>
</dbReference>
<dbReference type="eggNOG" id="COG0287">
    <property type="taxonomic scope" value="Bacteria"/>
</dbReference>
<dbReference type="PROSITE" id="PS51176">
    <property type="entry name" value="PDH_ADH"/>
    <property type="match status" value="1"/>
</dbReference>
<proteinExistence type="inferred from homology"/>